<reference evidence="1 2" key="1">
    <citation type="submission" date="2022-11" db="EMBL/GenBank/DDBJ databases">
        <title>Spartinivicinus poritis sp. nov., isolated from scleractinian coral Porites lutea.</title>
        <authorList>
            <person name="Zhang G."/>
            <person name="Cai L."/>
            <person name="Wei Q."/>
        </authorList>
    </citation>
    <scope>NUCLEOTIDE SEQUENCE [LARGE SCALE GENOMIC DNA]</scope>
    <source>
        <strain evidence="1 2">A2-2</strain>
    </source>
</reference>
<name>A0ABT5U6F9_9GAMM</name>
<evidence type="ECO:0000313" key="2">
    <source>
        <dbReference type="Proteomes" id="UP001528823"/>
    </source>
</evidence>
<organism evidence="1 2">
    <name type="scientific">Spartinivicinus poritis</name>
    <dbReference type="NCBI Taxonomy" id="2994640"/>
    <lineage>
        <taxon>Bacteria</taxon>
        <taxon>Pseudomonadati</taxon>
        <taxon>Pseudomonadota</taxon>
        <taxon>Gammaproteobacteria</taxon>
        <taxon>Oceanospirillales</taxon>
        <taxon>Zooshikellaceae</taxon>
        <taxon>Spartinivicinus</taxon>
    </lineage>
</organism>
<proteinExistence type="predicted"/>
<sequence length="64" mass="6751">MLELDSDWLLSAIFVSPWKGKGVDAVHPVVTAIVSHQGLSAILKQCIDYTGDVDTVATIALAAV</sequence>
<keyword evidence="2" id="KW-1185">Reference proteome</keyword>
<accession>A0ABT5U6F9</accession>
<dbReference type="EMBL" id="JAPMOU010000002">
    <property type="protein sequence ID" value="MDE1460769.1"/>
    <property type="molecule type" value="Genomic_DNA"/>
</dbReference>
<evidence type="ECO:0000313" key="1">
    <source>
        <dbReference type="EMBL" id="MDE1460769.1"/>
    </source>
</evidence>
<protein>
    <submittedName>
        <fullName evidence="1">Uncharacterized protein</fullName>
    </submittedName>
</protein>
<gene>
    <name evidence="1" type="ORF">ORQ98_02190</name>
</gene>
<comment type="caution">
    <text evidence="1">The sequence shown here is derived from an EMBL/GenBank/DDBJ whole genome shotgun (WGS) entry which is preliminary data.</text>
</comment>
<dbReference type="Proteomes" id="UP001528823">
    <property type="component" value="Unassembled WGS sequence"/>
</dbReference>
<dbReference type="RefSeq" id="WP_274687140.1">
    <property type="nucleotide sequence ID" value="NZ_JAPMOU010000002.1"/>
</dbReference>